<gene>
    <name evidence="1" type="ORF">Anas_13966</name>
</gene>
<name>A0A5N5T2P4_9CRUS</name>
<evidence type="ECO:0000313" key="1">
    <source>
        <dbReference type="EMBL" id="KAB7500774.1"/>
    </source>
</evidence>
<sequence>MALKTSDKFPKGSWQILEIYFQNRQDEKKEEIFAEAFRIAHYNIRPIIPSREVYTVYIFLLPMMLTDCGGRYFLKGFMKGSISKPPPEKSTTYPYSLCKQQNN</sequence>
<organism evidence="1 2">
    <name type="scientific">Armadillidium nasatum</name>
    <dbReference type="NCBI Taxonomy" id="96803"/>
    <lineage>
        <taxon>Eukaryota</taxon>
        <taxon>Metazoa</taxon>
        <taxon>Ecdysozoa</taxon>
        <taxon>Arthropoda</taxon>
        <taxon>Crustacea</taxon>
        <taxon>Multicrustacea</taxon>
        <taxon>Malacostraca</taxon>
        <taxon>Eumalacostraca</taxon>
        <taxon>Peracarida</taxon>
        <taxon>Isopoda</taxon>
        <taxon>Oniscidea</taxon>
        <taxon>Crinocheta</taxon>
        <taxon>Armadillidiidae</taxon>
        <taxon>Armadillidium</taxon>
    </lineage>
</organism>
<keyword evidence="2" id="KW-1185">Reference proteome</keyword>
<dbReference type="EMBL" id="SEYY01012685">
    <property type="protein sequence ID" value="KAB7500774.1"/>
    <property type="molecule type" value="Genomic_DNA"/>
</dbReference>
<dbReference type="Proteomes" id="UP000326759">
    <property type="component" value="Unassembled WGS sequence"/>
</dbReference>
<evidence type="ECO:0000313" key="2">
    <source>
        <dbReference type="Proteomes" id="UP000326759"/>
    </source>
</evidence>
<proteinExistence type="predicted"/>
<accession>A0A5N5T2P4</accession>
<reference evidence="1 2" key="1">
    <citation type="journal article" date="2019" name="PLoS Biol.">
        <title>Sex chromosomes control vertical transmission of feminizing Wolbachia symbionts in an isopod.</title>
        <authorList>
            <person name="Becking T."/>
            <person name="Chebbi M.A."/>
            <person name="Giraud I."/>
            <person name="Moumen B."/>
            <person name="Laverre T."/>
            <person name="Caubet Y."/>
            <person name="Peccoud J."/>
            <person name="Gilbert C."/>
            <person name="Cordaux R."/>
        </authorList>
    </citation>
    <scope>NUCLEOTIDE SEQUENCE [LARGE SCALE GENOMIC DNA]</scope>
    <source>
        <strain evidence="1">ANa2</strain>
        <tissue evidence="1">Whole body excluding digestive tract and cuticle</tissue>
    </source>
</reference>
<protein>
    <submittedName>
        <fullName evidence="1">Uncharacterized protein</fullName>
    </submittedName>
</protein>
<comment type="caution">
    <text evidence="1">The sequence shown here is derived from an EMBL/GenBank/DDBJ whole genome shotgun (WGS) entry which is preliminary data.</text>
</comment>
<dbReference type="AlphaFoldDB" id="A0A5N5T2P4"/>